<dbReference type="AlphaFoldDB" id="A0AAF0JFJ1"/>
<keyword evidence="5 7" id="KW-0961">Cell wall biogenesis/degradation</keyword>
<organism evidence="9 10">
    <name type="scientific">Malassezia japonica</name>
    <dbReference type="NCBI Taxonomy" id="223818"/>
    <lineage>
        <taxon>Eukaryota</taxon>
        <taxon>Fungi</taxon>
        <taxon>Dikarya</taxon>
        <taxon>Basidiomycota</taxon>
        <taxon>Ustilaginomycotina</taxon>
        <taxon>Malasseziomycetes</taxon>
        <taxon>Malasseziales</taxon>
        <taxon>Malasseziaceae</taxon>
        <taxon>Malassezia</taxon>
    </lineage>
</organism>
<dbReference type="Pfam" id="PF08407">
    <property type="entry name" value="Chitin_synth_1N"/>
    <property type="match status" value="1"/>
</dbReference>
<dbReference type="Proteomes" id="UP001217754">
    <property type="component" value="Chromosome 3"/>
</dbReference>
<dbReference type="GO" id="GO:0006031">
    <property type="term" value="P:chitin biosynthetic process"/>
    <property type="evidence" value="ECO:0007669"/>
    <property type="project" value="UniProtKB-UniRule"/>
</dbReference>
<keyword evidence="10" id="KW-1185">Reference proteome</keyword>
<gene>
    <name evidence="9" type="primary">CHS3_2</name>
    <name evidence="9" type="ORF">MJAP1_001968</name>
</gene>
<evidence type="ECO:0000313" key="10">
    <source>
        <dbReference type="Proteomes" id="UP001217754"/>
    </source>
</evidence>
<keyword evidence="7 9" id="KW-0328">Glycosyltransferase</keyword>
<evidence type="ECO:0000259" key="8">
    <source>
        <dbReference type="Pfam" id="PF08407"/>
    </source>
</evidence>
<protein>
    <recommendedName>
        <fullName evidence="7">Chitin synthase</fullName>
        <ecNumber evidence="7">2.4.1.16</ecNumber>
    </recommendedName>
</protein>
<dbReference type="GO" id="GO:0004100">
    <property type="term" value="F:chitin synthase activity"/>
    <property type="evidence" value="ECO:0007669"/>
    <property type="project" value="UniProtKB-UniRule"/>
</dbReference>
<reference evidence="9" key="1">
    <citation type="submission" date="2023-03" db="EMBL/GenBank/DDBJ databases">
        <title>Mating type loci evolution in Malassezia.</title>
        <authorList>
            <person name="Coelho M.A."/>
        </authorList>
    </citation>
    <scope>NUCLEOTIDE SEQUENCE</scope>
    <source>
        <strain evidence="9">CBS 9431</strain>
    </source>
</reference>
<name>A0AAF0JFJ1_9BASI</name>
<dbReference type="CDD" id="cd04190">
    <property type="entry name" value="Chitin_synth_C"/>
    <property type="match status" value="1"/>
</dbReference>
<evidence type="ECO:0000256" key="2">
    <source>
        <dbReference type="ARBA" id="ARBA00022692"/>
    </source>
</evidence>
<dbReference type="EC" id="2.4.1.16" evidence="7"/>
<feature type="transmembrane region" description="Helical" evidence="7">
    <location>
        <begin position="758"/>
        <end position="783"/>
    </location>
</feature>
<evidence type="ECO:0000256" key="7">
    <source>
        <dbReference type="RuleBase" id="RU366040"/>
    </source>
</evidence>
<dbReference type="PANTHER" id="PTHR22914:SF38">
    <property type="entry name" value="CHITIN SYNTHASE 2"/>
    <property type="match status" value="1"/>
</dbReference>
<feature type="domain" description="Chitin synthase N-terminal" evidence="8">
    <location>
        <begin position="265"/>
        <end position="329"/>
    </location>
</feature>
<evidence type="ECO:0000256" key="1">
    <source>
        <dbReference type="ARBA" id="ARBA00004141"/>
    </source>
</evidence>
<evidence type="ECO:0000313" key="9">
    <source>
        <dbReference type="EMBL" id="WFD39001.1"/>
    </source>
</evidence>
<feature type="transmembrane region" description="Helical" evidence="7">
    <location>
        <begin position="922"/>
        <end position="940"/>
    </location>
</feature>
<comment type="similarity">
    <text evidence="7">Belongs to the chitin synthase family.</text>
</comment>
<dbReference type="PANTHER" id="PTHR22914">
    <property type="entry name" value="CHITIN SYNTHASE"/>
    <property type="match status" value="1"/>
</dbReference>
<dbReference type="Pfam" id="PF01644">
    <property type="entry name" value="Chitin_synth_1"/>
    <property type="match status" value="1"/>
</dbReference>
<comment type="subcellular location">
    <subcellularLocation>
        <location evidence="7">Cell membrane</location>
        <topology evidence="7">Multi-pass membrane protein</topology>
    </subcellularLocation>
    <subcellularLocation>
        <location evidence="1">Membrane</location>
        <topology evidence="1">Multi-pass membrane protein</topology>
    </subcellularLocation>
</comment>
<dbReference type="InterPro" id="IPR013616">
    <property type="entry name" value="Chitin_synth_N"/>
</dbReference>
<keyword evidence="7" id="KW-1003">Cell membrane</keyword>
<proteinExistence type="inferred from homology"/>
<feature type="transmembrane region" description="Helical" evidence="7">
    <location>
        <begin position="960"/>
        <end position="985"/>
    </location>
</feature>
<evidence type="ECO:0000256" key="3">
    <source>
        <dbReference type="ARBA" id="ARBA00022989"/>
    </source>
</evidence>
<feature type="transmembrane region" description="Helical" evidence="7">
    <location>
        <begin position="728"/>
        <end position="746"/>
    </location>
</feature>
<keyword evidence="2 7" id="KW-0812">Transmembrane</keyword>
<dbReference type="InterPro" id="IPR004835">
    <property type="entry name" value="Chitin_synth"/>
</dbReference>
<comment type="catalytic activity">
    <reaction evidence="7">
        <text>[(1-&gt;4)-N-acetyl-beta-D-glucosaminyl](n) + UDP-N-acetyl-alpha-D-glucosamine = [(1-&gt;4)-N-acetyl-beta-D-glucosaminyl](n+1) + UDP + H(+)</text>
        <dbReference type="Rhea" id="RHEA:16637"/>
        <dbReference type="Rhea" id="RHEA-COMP:9593"/>
        <dbReference type="Rhea" id="RHEA-COMP:9595"/>
        <dbReference type="ChEBI" id="CHEBI:15378"/>
        <dbReference type="ChEBI" id="CHEBI:17029"/>
        <dbReference type="ChEBI" id="CHEBI:57705"/>
        <dbReference type="ChEBI" id="CHEBI:58223"/>
        <dbReference type="EC" id="2.4.1.16"/>
    </reaction>
</comment>
<feature type="transmembrane region" description="Helical" evidence="7">
    <location>
        <begin position="680"/>
        <end position="708"/>
    </location>
</feature>
<evidence type="ECO:0000256" key="6">
    <source>
        <dbReference type="ARBA" id="ARBA00024009"/>
    </source>
</evidence>
<keyword evidence="7 9" id="KW-0808">Transferase</keyword>
<evidence type="ECO:0000256" key="4">
    <source>
        <dbReference type="ARBA" id="ARBA00023136"/>
    </source>
</evidence>
<dbReference type="EMBL" id="CP119960">
    <property type="protein sequence ID" value="WFD39001.1"/>
    <property type="molecule type" value="Genomic_DNA"/>
</dbReference>
<keyword evidence="4 7" id="KW-0472">Membrane</keyword>
<dbReference type="RefSeq" id="XP_060121898.1">
    <property type="nucleotide sequence ID" value="XM_060265915.1"/>
</dbReference>
<dbReference type="GeneID" id="85225617"/>
<keyword evidence="3 7" id="KW-1133">Transmembrane helix</keyword>
<dbReference type="GO" id="GO:0071555">
    <property type="term" value="P:cell wall organization"/>
    <property type="evidence" value="ECO:0007669"/>
    <property type="project" value="UniProtKB-KW"/>
</dbReference>
<dbReference type="GO" id="GO:0030428">
    <property type="term" value="C:cell septum"/>
    <property type="evidence" value="ECO:0007669"/>
    <property type="project" value="TreeGrafter"/>
</dbReference>
<feature type="transmembrane region" description="Helical" evidence="7">
    <location>
        <begin position="789"/>
        <end position="812"/>
    </location>
</feature>
<comment type="function">
    <text evidence="6 7">Polymerizes chitin, a structural polymer of the cell wall and septum, by transferring the sugar moiety of UDP-GlcNAc to the non-reducing end of the growing chitin polymer.</text>
</comment>
<accession>A0AAF0JFJ1</accession>
<sequence length="990" mass="110628">MDEPTGAHEHALSRYEQTLEALNHETTPHSGGYEPYAPPADASVYTLTEGGHDVYGHAHNLSATSQAELLGEHGSTQSWTSTQELGVYVDPAYQYAAQGTYAYDQGTYDQGTYDQGMYHQGTYTQGEYAQPEYYPREHYPREHYPQSSPAYEYAVHDQRMSNGSSDPPPSWNSHELVYEDEKGGAYATEPTYDGTLTHTAVPMYDTSVDINTEPHMFEAQPAYPQATTHEGYEEKPVECGTLVSSTQHFGPAPPRGWQQRRHNVNRNVALTYGNLVLNCPIPTKLGTFLNRRDTDEFTHMRYSAVTCDPDEFVQNNFTLRQNIYNRHTEIFIGVTMYNEDEHLFCRTLHGVMKNIAHLCTRNKSRVWGDGSWNKVVVGIISDGRKNIHPRVLDCLSALGVYQEGVAKNMVDNKEVTAHVYEYTTQLSLDSKTQFRGAEKGMVPVQILFCLKEKNAKKINSHRWFFNAFSRVLQPNVCVLLDVGTKPEHKSIYSLWKSFDRNSNVAGACGEITVDTGGKAGLGLGLLNPLVAAQNFEYKISNILDKTLESVFGYISVLPGAFSAYRYIALLDDPVTGKGPLASYFKGEFLHGGDADVFTSNMYLAEDRILCFELAAKANSNWVMKYVSSAQGVTDVPNRLPEFISQRRRWLNGAFFSAVYSLTHAFQYSKTAHSGWRKMTLVFATFYSFLNMLIAWFGVANFYIFFRVLTKGLENKSFGFEGIGILNEVLHFIYVGTLVACFILALGNRPQGSTWKYTAVVAIFALLTMYMLAAGVLCIIKLFQGDHSSTFAQMVVSLVATYGVYIVASIFALDPLHLITSSLQYFIFTPTYINVLNIYAFCNLHDISWGTKGDSAAPRDLGKVTSTGQGMAEVSLPSAQADIDTTYEEALMNLREHRVVIQGSGGADKEATKKLDYYKNIRTNVLLVWCLSNALLAGIILDTELTGTFNPQEGNTRTRVYVLVILVFVAVMSGIRFIGSTLYLMLRFING</sequence>
<dbReference type="GO" id="GO:0005886">
    <property type="term" value="C:plasma membrane"/>
    <property type="evidence" value="ECO:0007669"/>
    <property type="project" value="UniProtKB-SubCell"/>
</dbReference>
<evidence type="ECO:0000256" key="5">
    <source>
        <dbReference type="ARBA" id="ARBA00023316"/>
    </source>
</evidence>